<protein>
    <submittedName>
        <fullName evidence="2">Uncharacterized protein</fullName>
    </submittedName>
</protein>
<evidence type="ECO:0000256" key="1">
    <source>
        <dbReference type="SAM" id="MobiDB-lite"/>
    </source>
</evidence>
<proteinExistence type="predicted"/>
<gene>
    <name evidence="2" type="ORF">SAMN04490239_8924</name>
</gene>
<dbReference type="EMBL" id="FNSV01000005">
    <property type="protein sequence ID" value="SED59682.1"/>
    <property type="molecule type" value="Genomic_DNA"/>
</dbReference>
<organism evidence="2 3">
    <name type="scientific">Rhodococcus koreensis</name>
    <dbReference type="NCBI Taxonomy" id="99653"/>
    <lineage>
        <taxon>Bacteria</taxon>
        <taxon>Bacillati</taxon>
        <taxon>Actinomycetota</taxon>
        <taxon>Actinomycetes</taxon>
        <taxon>Mycobacteriales</taxon>
        <taxon>Nocardiaceae</taxon>
        <taxon>Rhodococcus</taxon>
    </lineage>
</organism>
<evidence type="ECO:0000313" key="3">
    <source>
        <dbReference type="Proteomes" id="UP000183561"/>
    </source>
</evidence>
<sequence length="95" mass="10121">MTHEDIRDRVAAQIGIDPTTQTPAQLPKIEELTMRAEALYVQSLVQLPAFGPVSSHRIRRQRRGTAGGGRSASGSPGPVGPAHGTVALTPRDSNR</sequence>
<feature type="region of interest" description="Disordered" evidence="1">
    <location>
        <begin position="52"/>
        <end position="95"/>
    </location>
</feature>
<dbReference type="AlphaFoldDB" id="A0A1H5BYV9"/>
<reference evidence="3" key="1">
    <citation type="submission" date="2016-10" db="EMBL/GenBank/DDBJ databases">
        <authorList>
            <person name="Varghese N."/>
            <person name="Submissions S."/>
        </authorList>
    </citation>
    <scope>NUCLEOTIDE SEQUENCE [LARGE SCALE GENOMIC DNA]</scope>
    <source>
        <strain evidence="3">DSM 44498</strain>
    </source>
</reference>
<name>A0A1H5BYV9_9NOCA</name>
<dbReference type="Proteomes" id="UP000183561">
    <property type="component" value="Unassembled WGS sequence"/>
</dbReference>
<keyword evidence="3" id="KW-1185">Reference proteome</keyword>
<feature type="compositionally biased region" description="Low complexity" evidence="1">
    <location>
        <begin position="72"/>
        <end position="84"/>
    </location>
</feature>
<evidence type="ECO:0000313" key="2">
    <source>
        <dbReference type="EMBL" id="SED59682.1"/>
    </source>
</evidence>
<dbReference type="RefSeq" id="WP_072951418.1">
    <property type="nucleotide sequence ID" value="NZ_FNSV01000005.1"/>
</dbReference>
<accession>A0A1H5BYV9</accession>